<dbReference type="EMBL" id="BTRK01000002">
    <property type="protein sequence ID" value="GMR36850.1"/>
    <property type="molecule type" value="Genomic_DNA"/>
</dbReference>
<feature type="region of interest" description="Disordered" evidence="1">
    <location>
        <begin position="1"/>
        <end position="22"/>
    </location>
</feature>
<keyword evidence="3" id="KW-1185">Reference proteome</keyword>
<evidence type="ECO:0000313" key="3">
    <source>
        <dbReference type="Proteomes" id="UP001328107"/>
    </source>
</evidence>
<comment type="caution">
    <text evidence="2">The sequence shown here is derived from an EMBL/GenBank/DDBJ whole genome shotgun (WGS) entry which is preliminary data.</text>
</comment>
<dbReference type="Proteomes" id="UP001328107">
    <property type="component" value="Unassembled WGS sequence"/>
</dbReference>
<proteinExistence type="predicted"/>
<dbReference type="AlphaFoldDB" id="A0AAN4ZFQ2"/>
<evidence type="ECO:0000256" key="1">
    <source>
        <dbReference type="SAM" id="MobiDB-lite"/>
    </source>
</evidence>
<gene>
    <name evidence="2" type="ORF">PMAYCL1PPCAC_07045</name>
</gene>
<feature type="non-terminal residue" evidence="2">
    <location>
        <position position="1"/>
    </location>
</feature>
<feature type="compositionally biased region" description="Low complexity" evidence="1">
    <location>
        <begin position="8"/>
        <end position="22"/>
    </location>
</feature>
<reference evidence="3" key="1">
    <citation type="submission" date="2022-10" db="EMBL/GenBank/DDBJ databases">
        <title>Genome assembly of Pristionchus species.</title>
        <authorList>
            <person name="Yoshida K."/>
            <person name="Sommer R.J."/>
        </authorList>
    </citation>
    <scope>NUCLEOTIDE SEQUENCE [LARGE SCALE GENOMIC DNA]</scope>
    <source>
        <strain evidence="3">RS5460</strain>
    </source>
</reference>
<evidence type="ECO:0000313" key="2">
    <source>
        <dbReference type="EMBL" id="GMR36850.1"/>
    </source>
</evidence>
<organism evidence="2 3">
    <name type="scientific">Pristionchus mayeri</name>
    <dbReference type="NCBI Taxonomy" id="1317129"/>
    <lineage>
        <taxon>Eukaryota</taxon>
        <taxon>Metazoa</taxon>
        <taxon>Ecdysozoa</taxon>
        <taxon>Nematoda</taxon>
        <taxon>Chromadorea</taxon>
        <taxon>Rhabditida</taxon>
        <taxon>Rhabditina</taxon>
        <taxon>Diplogasteromorpha</taxon>
        <taxon>Diplogasteroidea</taxon>
        <taxon>Neodiplogasteridae</taxon>
        <taxon>Pristionchus</taxon>
    </lineage>
</organism>
<name>A0AAN4ZFQ2_9BILA</name>
<accession>A0AAN4ZFQ2</accession>
<sequence>SYRRDESPLLLSSLSSLSPTHSSPMIRRLHVDFYNLLNKYGDLEEESPIAYSSNKGEDPQWTGSGWNQMSLNAYHSL</sequence>
<protein>
    <submittedName>
        <fullName evidence="2">Uncharacterized protein</fullName>
    </submittedName>
</protein>